<reference evidence="2" key="1">
    <citation type="submission" date="2020-06" db="EMBL/GenBank/DDBJ databases">
        <authorList>
            <person name="Onetto C."/>
        </authorList>
    </citation>
    <scope>NUCLEOTIDE SEQUENCE</scope>
</reference>
<evidence type="ECO:0000256" key="1">
    <source>
        <dbReference type="SAM" id="MobiDB-lite"/>
    </source>
</evidence>
<feature type="compositionally biased region" description="Basic residues" evidence="1">
    <location>
        <begin position="187"/>
        <end position="197"/>
    </location>
</feature>
<proteinExistence type="predicted"/>
<dbReference type="Proteomes" id="UP000745764">
    <property type="component" value="Unassembled WGS sequence"/>
</dbReference>
<feature type="compositionally biased region" description="Low complexity" evidence="1">
    <location>
        <begin position="173"/>
        <end position="184"/>
    </location>
</feature>
<evidence type="ECO:0000313" key="2">
    <source>
        <dbReference type="EMBL" id="CAD0115497.1"/>
    </source>
</evidence>
<dbReference type="AlphaFoldDB" id="A0A9N8KNQ6"/>
<protein>
    <submittedName>
        <fullName evidence="2">Uncharacterized protein</fullName>
    </submittedName>
</protein>
<dbReference type="OrthoDB" id="6105938at2759"/>
<organism evidence="2 3">
    <name type="scientific">Aureobasidium uvarum</name>
    <dbReference type="NCBI Taxonomy" id="2773716"/>
    <lineage>
        <taxon>Eukaryota</taxon>
        <taxon>Fungi</taxon>
        <taxon>Dikarya</taxon>
        <taxon>Ascomycota</taxon>
        <taxon>Pezizomycotina</taxon>
        <taxon>Dothideomycetes</taxon>
        <taxon>Dothideomycetidae</taxon>
        <taxon>Dothideales</taxon>
        <taxon>Saccotheciaceae</taxon>
        <taxon>Aureobasidium</taxon>
    </lineage>
</organism>
<gene>
    <name evidence="2" type="ORF">AWRI4620_LOCUS9752</name>
</gene>
<accession>A0A9N8KNQ6</accession>
<feature type="compositionally biased region" description="Basic and acidic residues" evidence="1">
    <location>
        <begin position="151"/>
        <end position="167"/>
    </location>
</feature>
<sequence>MDPALHDHLRASIQRTYDYEDPSPPQTPIYSSRHGYLLPFYPLEITYQGTSVTSIRPTIPDTTSTPPTRTVVQTRITSSSSSLNHQISRSTESQFAVPAHIFAESCPMCDEMALETTEGRVPLRYPQGWKLIYVGGAAEVRARSANRHAHRNLDKPEEEQKATERKKIATPIPETKTPSSNPSSKEPKKKKKKRKRTLPNLHRSNTNPPPPRLHPHLLSSLPNTLATNLHRCHSRNLAPQHTNPTSTLPSPESRVTVKVYLSNV</sequence>
<evidence type="ECO:0000313" key="3">
    <source>
        <dbReference type="Proteomes" id="UP000745764"/>
    </source>
</evidence>
<comment type="caution">
    <text evidence="2">The sequence shown here is derived from an EMBL/GenBank/DDBJ whole genome shotgun (WGS) entry which is preliminary data.</text>
</comment>
<feature type="region of interest" description="Disordered" evidence="1">
    <location>
        <begin position="144"/>
        <end position="219"/>
    </location>
</feature>
<name>A0A9N8KNQ6_9PEZI</name>
<keyword evidence="3" id="KW-1185">Reference proteome</keyword>
<dbReference type="EMBL" id="CAINUL010000019">
    <property type="protein sequence ID" value="CAD0115497.1"/>
    <property type="molecule type" value="Genomic_DNA"/>
</dbReference>